<comment type="subcellular location">
    <subcellularLocation>
        <location evidence="1">Cell membrane</location>
    </subcellularLocation>
</comment>
<evidence type="ECO:0000313" key="4">
    <source>
        <dbReference type="EMBL" id="KAB3538578.1"/>
    </source>
</evidence>
<keyword evidence="1 3" id="KW-0472">Membrane</keyword>
<dbReference type="EMBL" id="WBZC01000004">
    <property type="protein sequence ID" value="KAB3538578.1"/>
    <property type="molecule type" value="Genomic_DNA"/>
</dbReference>
<dbReference type="AlphaFoldDB" id="A0A6I0FJJ2"/>
<protein>
    <recommendedName>
        <fullName evidence="1">Sporulation sigma-E factor-processing peptidase</fullName>
        <ecNumber evidence="1">3.4.23.-</ecNumber>
    </recommendedName>
    <alternativeName>
        <fullName evidence="1">Membrane-associated aspartic protease</fullName>
    </alternativeName>
    <alternativeName>
        <fullName evidence="1">Stage II sporulation protein GA</fullName>
    </alternativeName>
</protein>
<sequence length="296" mass="33550">MIVYAEYVFLENFIMNYLILSLTSKFGKAIPQKIKLVIASSVGALYAFIIFFPSLHFLFSFVMKFACSMLIIVIAFTPYRFKDFFRLLGIFYFITMVFGGAGFALFYFTNFNGVISNGIFYITNISIKNIIISCGIGYILINFCWGYIQKQLSKDKIFMKVKIKMNGEAVELVGMVDTGNSLIDPISNHPVMIVEFDAILNLLPLDTHKIFMTSKFPNFNDIATSINNTAWVTRLRVIPYEALGTENGMLVGFKPDGVVIEHESEIKNINDIIIAIYSKKLSKTGNYRALLHPDLI</sequence>
<feature type="active site" evidence="2">
    <location>
        <position position="177"/>
    </location>
</feature>
<keyword evidence="1" id="KW-0378">Hydrolase</keyword>
<name>A0A6I0FJJ2_9FIRM</name>
<keyword evidence="1" id="KW-0749">Sporulation</keyword>
<accession>A0A6I0FJJ2</accession>
<feature type="transmembrane region" description="Helical" evidence="3">
    <location>
        <begin position="34"/>
        <end position="52"/>
    </location>
</feature>
<feature type="transmembrane region" description="Helical" evidence="3">
    <location>
        <begin position="129"/>
        <end position="148"/>
    </location>
</feature>
<dbReference type="InterPro" id="IPR005081">
    <property type="entry name" value="SpoIIGA"/>
</dbReference>
<keyword evidence="1" id="KW-0064">Aspartyl protease</keyword>
<evidence type="ECO:0000256" key="2">
    <source>
        <dbReference type="PIRSR" id="PIRSR018571-1"/>
    </source>
</evidence>
<comment type="caution">
    <text evidence="4">The sequence shown here is derived from an EMBL/GenBank/DDBJ whole genome shotgun (WGS) entry which is preliminary data.</text>
</comment>
<dbReference type="GO" id="GO:0030436">
    <property type="term" value="P:asexual sporulation"/>
    <property type="evidence" value="ECO:0007669"/>
    <property type="project" value="InterPro"/>
</dbReference>
<dbReference type="GO" id="GO:0006508">
    <property type="term" value="P:proteolysis"/>
    <property type="evidence" value="ECO:0007669"/>
    <property type="project" value="UniProtKB-KW"/>
</dbReference>
<evidence type="ECO:0000256" key="3">
    <source>
        <dbReference type="SAM" id="Phobius"/>
    </source>
</evidence>
<dbReference type="GO" id="GO:0005886">
    <property type="term" value="C:plasma membrane"/>
    <property type="evidence" value="ECO:0007669"/>
    <property type="project" value="UniProtKB-SubCell"/>
</dbReference>
<dbReference type="OrthoDB" id="2690199at2"/>
<dbReference type="EC" id="3.4.23.-" evidence="1"/>
<evidence type="ECO:0000313" key="5">
    <source>
        <dbReference type="Proteomes" id="UP000432715"/>
    </source>
</evidence>
<dbReference type="GO" id="GO:0004190">
    <property type="term" value="F:aspartic-type endopeptidase activity"/>
    <property type="evidence" value="ECO:0007669"/>
    <property type="project" value="UniProtKB-KW"/>
</dbReference>
<keyword evidence="1" id="KW-1003">Cell membrane</keyword>
<keyword evidence="3" id="KW-1133">Transmembrane helix</keyword>
<dbReference type="PIRSF" id="PIRSF018571">
    <property type="entry name" value="SpoIIGA"/>
    <property type="match status" value="1"/>
</dbReference>
<keyword evidence="3" id="KW-0812">Transmembrane</keyword>
<dbReference type="NCBIfam" id="TIGR02854">
    <property type="entry name" value="spore_II_GA"/>
    <property type="match status" value="1"/>
</dbReference>
<gene>
    <name evidence="4" type="primary">spoIIGA</name>
    <name evidence="4" type="ORF">F8154_01415</name>
</gene>
<dbReference type="Proteomes" id="UP000432715">
    <property type="component" value="Unassembled WGS sequence"/>
</dbReference>
<feature type="transmembrane region" description="Helical" evidence="3">
    <location>
        <begin position="89"/>
        <end position="109"/>
    </location>
</feature>
<dbReference type="RefSeq" id="WP_151859805.1">
    <property type="nucleotide sequence ID" value="NZ_WBZC01000004.1"/>
</dbReference>
<dbReference type="GO" id="GO:0030435">
    <property type="term" value="P:sporulation resulting in formation of a cellular spore"/>
    <property type="evidence" value="ECO:0007669"/>
    <property type="project" value="UniProtKB-KW"/>
</dbReference>
<organism evidence="4 5">
    <name type="scientific">Alkaliphilus pronyensis</name>
    <dbReference type="NCBI Taxonomy" id="1482732"/>
    <lineage>
        <taxon>Bacteria</taxon>
        <taxon>Bacillati</taxon>
        <taxon>Bacillota</taxon>
        <taxon>Clostridia</taxon>
        <taxon>Peptostreptococcales</taxon>
        <taxon>Natronincolaceae</taxon>
        <taxon>Alkaliphilus</taxon>
    </lineage>
</organism>
<dbReference type="Pfam" id="PF03419">
    <property type="entry name" value="Peptidase_U4"/>
    <property type="match status" value="1"/>
</dbReference>
<reference evidence="4 5" key="1">
    <citation type="submission" date="2019-10" db="EMBL/GenBank/DDBJ databases">
        <title>Alkaliphilus serpentinus sp. nov. and Alkaliphilus pronyensis sp. nov., two novel anaerobic alkaliphilic species isolated from the serpentinized-hosted hydrothermal field of the Prony Bay (New Caledonia).</title>
        <authorList>
            <person name="Postec A."/>
        </authorList>
    </citation>
    <scope>NUCLEOTIDE SEQUENCE [LARGE SCALE GENOMIC DNA]</scope>
    <source>
        <strain evidence="4 5">LacV</strain>
    </source>
</reference>
<evidence type="ECO:0000256" key="1">
    <source>
        <dbReference type="PIRNR" id="PIRNR018571"/>
    </source>
</evidence>
<keyword evidence="1" id="KW-0645">Protease</keyword>
<comment type="function">
    <text evidence="1">Probable aspartic protease that is responsible for the proteolytic cleavage of the RNA polymerase sigma E factor (SigE/spoIIGB) to yield the active peptide in the mother cell during sporulation. Responds to a signal from the forespore that is triggered by the extracellular signal protein SpoIIR.</text>
</comment>
<comment type="similarity">
    <text evidence="1">Belongs to the peptidase U4 family.</text>
</comment>
<proteinExistence type="inferred from homology"/>
<keyword evidence="5" id="KW-1185">Reference proteome</keyword>
<feature type="transmembrane region" description="Helical" evidence="3">
    <location>
        <begin position="58"/>
        <end position="77"/>
    </location>
</feature>